<evidence type="ECO:0000256" key="1">
    <source>
        <dbReference type="SAM" id="MobiDB-lite"/>
    </source>
</evidence>
<name>A0A2Z6MNY1_TRISU</name>
<evidence type="ECO:0000313" key="3">
    <source>
        <dbReference type="Proteomes" id="UP000242715"/>
    </source>
</evidence>
<protein>
    <submittedName>
        <fullName evidence="2">Uncharacterized protein</fullName>
    </submittedName>
</protein>
<dbReference type="EMBL" id="DF973545">
    <property type="protein sequence ID" value="GAU34038.1"/>
    <property type="molecule type" value="Genomic_DNA"/>
</dbReference>
<feature type="region of interest" description="Disordered" evidence="1">
    <location>
        <begin position="133"/>
        <end position="173"/>
    </location>
</feature>
<evidence type="ECO:0000313" key="2">
    <source>
        <dbReference type="EMBL" id="GAU34038.1"/>
    </source>
</evidence>
<proteinExistence type="predicted"/>
<sequence length="173" mass="19482">MVRGIFIEGTSFELNDKGIDKRAIKDTLTTPAQIIHLLICYNLKPCSHVHTAPMDCTTLLWYILVGLQVDIAWIIANEMRSIVESGIKNCYCSPLPWLDHGTMCCNTCSHTYETITGPVNDAYINRYYKKKAVQQQQPQAAPLHPTEPQPPAAPLHPTEPQQAFPEIDPRLQN</sequence>
<organism evidence="2 3">
    <name type="scientific">Trifolium subterraneum</name>
    <name type="common">Subterranean clover</name>
    <dbReference type="NCBI Taxonomy" id="3900"/>
    <lineage>
        <taxon>Eukaryota</taxon>
        <taxon>Viridiplantae</taxon>
        <taxon>Streptophyta</taxon>
        <taxon>Embryophyta</taxon>
        <taxon>Tracheophyta</taxon>
        <taxon>Spermatophyta</taxon>
        <taxon>Magnoliopsida</taxon>
        <taxon>eudicotyledons</taxon>
        <taxon>Gunneridae</taxon>
        <taxon>Pentapetalae</taxon>
        <taxon>rosids</taxon>
        <taxon>fabids</taxon>
        <taxon>Fabales</taxon>
        <taxon>Fabaceae</taxon>
        <taxon>Papilionoideae</taxon>
        <taxon>50 kb inversion clade</taxon>
        <taxon>NPAAA clade</taxon>
        <taxon>Hologalegina</taxon>
        <taxon>IRL clade</taxon>
        <taxon>Trifolieae</taxon>
        <taxon>Trifolium</taxon>
    </lineage>
</organism>
<accession>A0A2Z6MNY1</accession>
<gene>
    <name evidence="2" type="ORF">TSUD_16260</name>
</gene>
<dbReference type="AlphaFoldDB" id="A0A2Z6MNY1"/>
<reference evidence="3" key="1">
    <citation type="journal article" date="2017" name="Front. Plant Sci.">
        <title>Climate Clever Clovers: New Paradigm to Reduce the Environmental Footprint of Ruminants by Breeding Low Methanogenic Forages Utilizing Haplotype Variation.</title>
        <authorList>
            <person name="Kaur P."/>
            <person name="Appels R."/>
            <person name="Bayer P.E."/>
            <person name="Keeble-Gagnere G."/>
            <person name="Wang J."/>
            <person name="Hirakawa H."/>
            <person name="Shirasawa K."/>
            <person name="Vercoe P."/>
            <person name="Stefanova K."/>
            <person name="Durmic Z."/>
            <person name="Nichols P."/>
            <person name="Revell C."/>
            <person name="Isobe S.N."/>
            <person name="Edwards D."/>
            <person name="Erskine W."/>
        </authorList>
    </citation>
    <scope>NUCLEOTIDE SEQUENCE [LARGE SCALE GENOMIC DNA]</scope>
    <source>
        <strain evidence="3">cv. Daliak</strain>
    </source>
</reference>
<keyword evidence="3" id="KW-1185">Reference proteome</keyword>
<feature type="compositionally biased region" description="Pro residues" evidence="1">
    <location>
        <begin position="145"/>
        <end position="154"/>
    </location>
</feature>
<dbReference type="Proteomes" id="UP000242715">
    <property type="component" value="Unassembled WGS sequence"/>
</dbReference>